<dbReference type="CDD" id="cd07020">
    <property type="entry name" value="Clp_protease_NfeD_1"/>
    <property type="match status" value="1"/>
</dbReference>
<comment type="subcellular location">
    <subcellularLocation>
        <location evidence="1">Membrane</location>
        <topology evidence="1">Multi-pass membrane protein</topology>
    </subcellularLocation>
</comment>
<gene>
    <name evidence="11" type="ORF">SAMN05660831_01343</name>
</gene>
<feature type="domain" description="NfeD1b N-terminal" evidence="10">
    <location>
        <begin position="31"/>
        <end position="134"/>
    </location>
</feature>
<organism evidence="11 12">
    <name type="scientific">Thiohalospira halophila DSM 15071</name>
    <dbReference type="NCBI Taxonomy" id="1123397"/>
    <lineage>
        <taxon>Bacteria</taxon>
        <taxon>Pseudomonadati</taxon>
        <taxon>Pseudomonadota</taxon>
        <taxon>Gammaproteobacteria</taxon>
        <taxon>Thiohalospirales</taxon>
        <taxon>Thiohalospiraceae</taxon>
        <taxon>Thiohalospira</taxon>
    </lineage>
</organism>
<dbReference type="SUPFAM" id="SSF52096">
    <property type="entry name" value="ClpP/crotonase"/>
    <property type="match status" value="1"/>
</dbReference>
<name>A0A1I1QWT2_9GAMM</name>
<evidence type="ECO:0000256" key="4">
    <source>
        <dbReference type="ARBA" id="ARBA00023136"/>
    </source>
</evidence>
<sequence>MARPRIPSVRWLLPLALLLFAVGGTPAEAAVHRLSVDGPIGPATAGYIEQGLDEAATEGAAAVLLQLDTPGGLTSSTRRINDAILASPVPVIGYVAPAGARAASAGTYILYASHIAAMAPGTHLGAATPVQLGGAPGTPPQQPSGEDEAGEEAAPAPKPGNATERKAVNDAVAYLRGLAELRGRNAEWAEAAVREAATLTADEAEEKRVIDLVAADTTALLNAVDGRTLDLPGGERKLATAGEAVSDRAPDWRTRLLETLTHPNVAYILLIIGIYGLIFEFANPGGLVPGIAGAICLLLALYALQALPVNYAGIALILLGVALMIAEAFAPSFGALGLGGVIAFVAGSLLLIDTHAPGFGISIPLIATMAILSAGILLVIARLAVRSHRNPVVSGAEEITGAEAVATTAFTGHGWVHLHGEAWQAESPRPVAAGQRVRVTRRDGLTLHVEPLDQVES</sequence>
<accession>A0A1I1QWT2</accession>
<dbReference type="InterPro" id="IPR056739">
    <property type="entry name" value="NfeD_membrane"/>
</dbReference>
<dbReference type="GO" id="GO:0016020">
    <property type="term" value="C:membrane"/>
    <property type="evidence" value="ECO:0007669"/>
    <property type="project" value="UniProtKB-SubCell"/>
</dbReference>
<dbReference type="Proteomes" id="UP000198611">
    <property type="component" value="Unassembled WGS sequence"/>
</dbReference>
<evidence type="ECO:0000259" key="8">
    <source>
        <dbReference type="Pfam" id="PF01957"/>
    </source>
</evidence>
<dbReference type="RefSeq" id="WP_093427986.1">
    <property type="nucleotide sequence ID" value="NZ_FOMJ01000003.1"/>
</dbReference>
<evidence type="ECO:0000256" key="7">
    <source>
        <dbReference type="SAM" id="SignalP"/>
    </source>
</evidence>
<dbReference type="InterPro" id="IPR012340">
    <property type="entry name" value="NA-bd_OB-fold"/>
</dbReference>
<dbReference type="InterPro" id="IPR052165">
    <property type="entry name" value="Membrane_assoc_protease"/>
</dbReference>
<dbReference type="Gene3D" id="2.40.50.140">
    <property type="entry name" value="Nucleic acid-binding proteins"/>
    <property type="match status" value="1"/>
</dbReference>
<dbReference type="FunFam" id="3.90.226.10:FF:000089">
    <property type="entry name" value="Membrane-bound serine protease"/>
    <property type="match status" value="1"/>
</dbReference>
<proteinExistence type="predicted"/>
<evidence type="ECO:0000256" key="2">
    <source>
        <dbReference type="ARBA" id="ARBA00022692"/>
    </source>
</evidence>
<feature type="transmembrane region" description="Helical" evidence="6">
    <location>
        <begin position="287"/>
        <end position="304"/>
    </location>
</feature>
<dbReference type="InterPro" id="IPR029045">
    <property type="entry name" value="ClpP/crotonase-like_dom_sf"/>
</dbReference>
<evidence type="ECO:0000256" key="5">
    <source>
        <dbReference type="SAM" id="MobiDB-lite"/>
    </source>
</evidence>
<keyword evidence="7" id="KW-0732">Signal</keyword>
<dbReference type="GO" id="GO:0008233">
    <property type="term" value="F:peptidase activity"/>
    <property type="evidence" value="ECO:0007669"/>
    <property type="project" value="UniProtKB-KW"/>
</dbReference>
<evidence type="ECO:0000313" key="11">
    <source>
        <dbReference type="EMBL" id="SFD26581.1"/>
    </source>
</evidence>
<dbReference type="InterPro" id="IPR002810">
    <property type="entry name" value="NfeD-like_C"/>
</dbReference>
<protein>
    <submittedName>
        <fullName evidence="11">Membrane-bound serine protease (ClpP class)</fullName>
    </submittedName>
</protein>
<dbReference type="OrthoDB" id="5289056at2"/>
<keyword evidence="12" id="KW-1185">Reference proteome</keyword>
<feature type="region of interest" description="Disordered" evidence="5">
    <location>
        <begin position="128"/>
        <end position="165"/>
    </location>
</feature>
<feature type="domain" description="NfeD integral membrane" evidence="9">
    <location>
        <begin position="264"/>
        <end position="380"/>
    </location>
</feature>
<dbReference type="EMBL" id="FOMJ01000003">
    <property type="protein sequence ID" value="SFD26581.1"/>
    <property type="molecule type" value="Genomic_DNA"/>
</dbReference>
<evidence type="ECO:0000256" key="6">
    <source>
        <dbReference type="SAM" id="Phobius"/>
    </source>
</evidence>
<dbReference type="Pfam" id="PF24961">
    <property type="entry name" value="NfeD_membrane"/>
    <property type="match status" value="1"/>
</dbReference>
<reference evidence="11 12" key="1">
    <citation type="submission" date="2016-10" db="EMBL/GenBank/DDBJ databases">
        <authorList>
            <person name="de Groot N.N."/>
        </authorList>
    </citation>
    <scope>NUCLEOTIDE SEQUENCE [LARGE SCALE GENOMIC DNA]</scope>
    <source>
        <strain evidence="11 12">HL3</strain>
    </source>
</reference>
<keyword evidence="4 6" id="KW-0472">Membrane</keyword>
<evidence type="ECO:0000313" key="12">
    <source>
        <dbReference type="Proteomes" id="UP000198611"/>
    </source>
</evidence>
<dbReference type="PANTHER" id="PTHR33507">
    <property type="entry name" value="INNER MEMBRANE PROTEIN YBBJ"/>
    <property type="match status" value="1"/>
</dbReference>
<dbReference type="STRING" id="1123397.SAMN05660831_01343"/>
<dbReference type="Gene3D" id="3.90.226.10">
    <property type="entry name" value="2-enoyl-CoA Hydratase, Chain A, domain 1"/>
    <property type="match status" value="1"/>
</dbReference>
<feature type="transmembrane region" description="Helical" evidence="6">
    <location>
        <begin position="310"/>
        <end position="326"/>
    </location>
</feature>
<evidence type="ECO:0000259" key="10">
    <source>
        <dbReference type="Pfam" id="PF25145"/>
    </source>
</evidence>
<feature type="chain" id="PRO_5011566277" evidence="7">
    <location>
        <begin position="30"/>
        <end position="457"/>
    </location>
</feature>
<dbReference type="SUPFAM" id="SSF141322">
    <property type="entry name" value="NfeD domain-like"/>
    <property type="match status" value="1"/>
</dbReference>
<feature type="signal peptide" evidence="7">
    <location>
        <begin position="1"/>
        <end position="29"/>
    </location>
</feature>
<evidence type="ECO:0000259" key="9">
    <source>
        <dbReference type="Pfam" id="PF24961"/>
    </source>
</evidence>
<evidence type="ECO:0000256" key="1">
    <source>
        <dbReference type="ARBA" id="ARBA00004141"/>
    </source>
</evidence>
<keyword evidence="11" id="KW-0378">Hydrolase</keyword>
<feature type="transmembrane region" description="Helical" evidence="6">
    <location>
        <begin position="358"/>
        <end position="381"/>
    </location>
</feature>
<evidence type="ECO:0000256" key="3">
    <source>
        <dbReference type="ARBA" id="ARBA00022989"/>
    </source>
</evidence>
<feature type="transmembrane region" description="Helical" evidence="6">
    <location>
        <begin position="265"/>
        <end position="282"/>
    </location>
</feature>
<dbReference type="PANTHER" id="PTHR33507:SF4">
    <property type="entry name" value="NODULATION COMPETITIVENESS PROTEIN NFED"/>
    <property type="match status" value="1"/>
</dbReference>
<dbReference type="InterPro" id="IPR056738">
    <property type="entry name" value="NfeD1b_N"/>
</dbReference>
<dbReference type="GO" id="GO:0006508">
    <property type="term" value="P:proteolysis"/>
    <property type="evidence" value="ECO:0007669"/>
    <property type="project" value="UniProtKB-KW"/>
</dbReference>
<feature type="domain" description="NfeD-like C-terminal" evidence="8">
    <location>
        <begin position="396"/>
        <end position="451"/>
    </location>
</feature>
<dbReference type="Pfam" id="PF25145">
    <property type="entry name" value="NfeD1b_N"/>
    <property type="match status" value="1"/>
</dbReference>
<dbReference type="AlphaFoldDB" id="A0A1I1QWT2"/>
<keyword evidence="11" id="KW-0645">Protease</keyword>
<feature type="transmembrane region" description="Helical" evidence="6">
    <location>
        <begin position="333"/>
        <end position="352"/>
    </location>
</feature>
<dbReference type="Pfam" id="PF01957">
    <property type="entry name" value="NfeD"/>
    <property type="match status" value="1"/>
</dbReference>
<keyword evidence="3 6" id="KW-1133">Transmembrane helix</keyword>
<keyword evidence="2 6" id="KW-0812">Transmembrane</keyword>